<accession>A0ABU4XUI3</accession>
<proteinExistence type="predicted"/>
<dbReference type="Gene3D" id="1.10.10.60">
    <property type="entry name" value="Homeodomain-like"/>
    <property type="match status" value="1"/>
</dbReference>
<feature type="domain" description="HTH araC/xylS-type" evidence="4">
    <location>
        <begin position="219"/>
        <end position="320"/>
    </location>
</feature>
<dbReference type="PANTHER" id="PTHR46796">
    <property type="entry name" value="HTH-TYPE TRANSCRIPTIONAL ACTIVATOR RHAS-RELATED"/>
    <property type="match status" value="1"/>
</dbReference>
<comment type="caution">
    <text evidence="5">The sequence shown here is derived from an EMBL/GenBank/DDBJ whole genome shotgun (WGS) entry which is preliminary data.</text>
</comment>
<evidence type="ECO:0000256" key="1">
    <source>
        <dbReference type="ARBA" id="ARBA00023015"/>
    </source>
</evidence>
<sequence length="324" mass="34836">MTAWPSSPSYRDVLLGPDDLTSAASGLPVKVDRLSTGWLPSRIRQIQSPGKWALDLPEFNCAFRANGGFDRGSVALVAIERACGSTICGIPLEDDLVLAIPAGTSVTATVRPGLTYAVAIVPTATWMEIQSVVAGTVLEQISDRPTAVRLAAGEAQTIRSQMKSMADHLATVASDSVLPKQPPGAFVEYLGVVADAFAGADSREIGTAGSASHHFRQASAAEDFIRTHIREDIPIVRLCKEIGVSRRQLEYAFRTTFAVTPLEFIRALRLNEARRLLTTARANGLSVTTIAMDVGVNHLGRFAANYRLFFGESPKETLQRAGRS</sequence>
<dbReference type="Proteomes" id="UP001287059">
    <property type="component" value="Unassembled WGS sequence"/>
</dbReference>
<organism evidence="5 6">
    <name type="scientific">Mesorhizobium album</name>
    <dbReference type="NCBI Taxonomy" id="3072314"/>
    <lineage>
        <taxon>Bacteria</taxon>
        <taxon>Pseudomonadati</taxon>
        <taxon>Pseudomonadota</taxon>
        <taxon>Alphaproteobacteria</taxon>
        <taxon>Hyphomicrobiales</taxon>
        <taxon>Phyllobacteriaceae</taxon>
        <taxon>Mesorhizobium</taxon>
    </lineage>
</organism>
<evidence type="ECO:0000259" key="4">
    <source>
        <dbReference type="PROSITE" id="PS01124"/>
    </source>
</evidence>
<dbReference type="PROSITE" id="PS00041">
    <property type="entry name" value="HTH_ARAC_FAMILY_1"/>
    <property type="match status" value="1"/>
</dbReference>
<evidence type="ECO:0000313" key="5">
    <source>
        <dbReference type="EMBL" id="MDX8477294.1"/>
    </source>
</evidence>
<keyword evidence="2" id="KW-0238">DNA-binding</keyword>
<dbReference type="SUPFAM" id="SSF46689">
    <property type="entry name" value="Homeodomain-like"/>
    <property type="match status" value="2"/>
</dbReference>
<evidence type="ECO:0000256" key="3">
    <source>
        <dbReference type="ARBA" id="ARBA00023163"/>
    </source>
</evidence>
<protein>
    <submittedName>
        <fullName evidence="5">Helix-turn-helix domain-containing protein</fullName>
    </submittedName>
</protein>
<dbReference type="PANTHER" id="PTHR46796:SF12">
    <property type="entry name" value="HTH-TYPE DNA-BINDING TRANSCRIPTIONAL ACTIVATOR EUTR"/>
    <property type="match status" value="1"/>
</dbReference>
<dbReference type="RefSeq" id="WP_320285742.1">
    <property type="nucleotide sequence ID" value="NZ_JAVIIW010000002.1"/>
</dbReference>
<reference evidence="5 6" key="1">
    <citation type="submission" date="2023-08" db="EMBL/GenBank/DDBJ databases">
        <title>Implementing the SeqCode for naming new Mesorhizobium species isolated from Vachellia karroo root nodules.</title>
        <authorList>
            <person name="Van Lill M."/>
        </authorList>
    </citation>
    <scope>NUCLEOTIDE SEQUENCE [LARGE SCALE GENOMIC DNA]</scope>
    <source>
        <strain evidence="5 6">VK24D</strain>
    </source>
</reference>
<keyword evidence="3" id="KW-0804">Transcription</keyword>
<evidence type="ECO:0000313" key="6">
    <source>
        <dbReference type="Proteomes" id="UP001287059"/>
    </source>
</evidence>
<dbReference type="InterPro" id="IPR050204">
    <property type="entry name" value="AraC_XylS_family_regulators"/>
</dbReference>
<dbReference type="Pfam" id="PF12833">
    <property type="entry name" value="HTH_18"/>
    <property type="match status" value="1"/>
</dbReference>
<dbReference type="SMART" id="SM00342">
    <property type="entry name" value="HTH_ARAC"/>
    <property type="match status" value="1"/>
</dbReference>
<dbReference type="InterPro" id="IPR018060">
    <property type="entry name" value="HTH_AraC"/>
</dbReference>
<keyword evidence="1" id="KW-0805">Transcription regulation</keyword>
<name>A0ABU4XUI3_9HYPH</name>
<dbReference type="EMBL" id="JAVIIW010000002">
    <property type="protein sequence ID" value="MDX8477294.1"/>
    <property type="molecule type" value="Genomic_DNA"/>
</dbReference>
<dbReference type="PROSITE" id="PS01124">
    <property type="entry name" value="HTH_ARAC_FAMILY_2"/>
    <property type="match status" value="1"/>
</dbReference>
<keyword evidence="6" id="KW-1185">Reference proteome</keyword>
<evidence type="ECO:0000256" key="2">
    <source>
        <dbReference type="ARBA" id="ARBA00023125"/>
    </source>
</evidence>
<dbReference type="InterPro" id="IPR018062">
    <property type="entry name" value="HTH_AraC-typ_CS"/>
</dbReference>
<gene>
    <name evidence="5" type="ORF">RFN28_02235</name>
</gene>
<dbReference type="InterPro" id="IPR009057">
    <property type="entry name" value="Homeodomain-like_sf"/>
</dbReference>